<geneLocation type="mitochondrion" evidence="2"/>
<accession>A0A895KV62</accession>
<evidence type="ECO:0000313" key="2">
    <source>
        <dbReference type="EMBL" id="QRZ60417.1"/>
    </source>
</evidence>
<protein>
    <submittedName>
        <fullName evidence="2">Uncharacterized protein</fullName>
    </submittedName>
</protein>
<feature type="transmembrane region" description="Helical" evidence="1">
    <location>
        <begin position="60"/>
        <end position="79"/>
    </location>
</feature>
<feature type="transmembrane region" description="Helical" evidence="1">
    <location>
        <begin position="20"/>
        <end position="40"/>
    </location>
</feature>
<reference evidence="2" key="1">
    <citation type="journal article" date="2020" name="Int. J. Biol. Macromol.">
        <title>The 206 kbp mitochondrial genome of Phanerochaete carnosa reveals dynamics of introns, accumulation of repeat sequences and plasmid-derived genes.</title>
        <authorList>
            <person name="Wang X."/>
            <person name="Song A."/>
            <person name="Wang F."/>
            <person name="Chen M."/>
            <person name="Li X."/>
            <person name="Li Q."/>
            <person name="Liu N."/>
        </authorList>
    </citation>
    <scope>NUCLEOTIDE SEQUENCE</scope>
</reference>
<keyword evidence="1" id="KW-0472">Membrane</keyword>
<dbReference type="GeneID" id="67278563"/>
<sequence>MFLLKSILKIATKVLHSKYLIYFLFFGIAVIMFIYTGALFEHAFYIQSIGSGIGSYNGFLSFPFFAMLLLTTIVFYFLYGISSNNEFSKIDFDTTSENDEEEGMNSFKVSGMYQGVLTVKRDPFSLTPITEIGLLDNGKTFDFYIINEKLLTGEALFKEIFKTLLRDEIFNDELPDYDIKMLVASPFPNYETKDVYFKPYHPSQEPSPAIVLGRDGFFLRRWITLLDSVIHLK</sequence>
<dbReference type="AlphaFoldDB" id="A0A895KV62"/>
<keyword evidence="2" id="KW-0496">Mitochondrion</keyword>
<organism evidence="2">
    <name type="scientific">Phanerochaete carnosa</name>
    <dbReference type="NCBI Taxonomy" id="231932"/>
    <lineage>
        <taxon>Eukaryota</taxon>
        <taxon>Fungi</taxon>
        <taxon>Dikarya</taxon>
        <taxon>Basidiomycota</taxon>
        <taxon>Agaricomycotina</taxon>
        <taxon>Agaricomycetes</taxon>
        <taxon>Polyporales</taxon>
        <taxon>Phanerochaetaceae</taxon>
        <taxon>Phanerochaete</taxon>
    </lineage>
</organism>
<dbReference type="EMBL" id="MT090080">
    <property type="protein sequence ID" value="QRZ60417.1"/>
    <property type="molecule type" value="Genomic_DNA"/>
</dbReference>
<proteinExistence type="predicted"/>
<dbReference type="RefSeq" id="YP_010170435.1">
    <property type="nucleotide sequence ID" value="NC_057606.1"/>
</dbReference>
<name>A0A895KV62_9APHY</name>
<keyword evidence="1" id="KW-0812">Transmembrane</keyword>
<evidence type="ECO:0000256" key="1">
    <source>
        <dbReference type="SAM" id="Phobius"/>
    </source>
</evidence>
<keyword evidence="1" id="KW-1133">Transmembrane helix</keyword>
<gene>
    <name evidence="2" type="primary">orf233</name>
</gene>